<proteinExistence type="predicted"/>
<dbReference type="Pfam" id="PF00498">
    <property type="entry name" value="FHA"/>
    <property type="match status" value="1"/>
</dbReference>
<evidence type="ECO:0000259" key="2">
    <source>
        <dbReference type="PROSITE" id="PS50006"/>
    </source>
</evidence>
<gene>
    <name evidence="3" type="ORF">AVDCRST_MAG69-69</name>
</gene>
<protein>
    <recommendedName>
        <fullName evidence="2">FHA domain-containing protein</fullName>
    </recommendedName>
</protein>
<dbReference type="AlphaFoldDB" id="A0A6J4RND9"/>
<feature type="domain" description="FHA" evidence="2">
    <location>
        <begin position="71"/>
        <end position="111"/>
    </location>
</feature>
<dbReference type="EMBL" id="CADCVP010000009">
    <property type="protein sequence ID" value="CAA9470824.1"/>
    <property type="molecule type" value="Genomic_DNA"/>
</dbReference>
<dbReference type="InterPro" id="IPR000253">
    <property type="entry name" value="FHA_dom"/>
</dbReference>
<evidence type="ECO:0000313" key="3">
    <source>
        <dbReference type="EMBL" id="CAA9470824.1"/>
    </source>
</evidence>
<keyword evidence="1" id="KW-0597">Phosphoprotein</keyword>
<accession>A0A6J4RND9</accession>
<dbReference type="InterPro" id="IPR008984">
    <property type="entry name" value="SMAD_FHA_dom_sf"/>
</dbReference>
<sequence length="111" mass="12255">MHPDRLTQVETTATFAVPATEDSERLTPVPAVRRRPHWVEDARRGLPSPGRYLAYDDAGRPVVVPVADGVTRIGRSVGAELRFDDTTVSRRHAVVTLDANGVRVLDDRSLK</sequence>
<reference evidence="3" key="1">
    <citation type="submission" date="2020-02" db="EMBL/GenBank/DDBJ databases">
        <authorList>
            <person name="Meier V. D."/>
        </authorList>
    </citation>
    <scope>NUCLEOTIDE SEQUENCE</scope>
    <source>
        <strain evidence="3">AVDCRST_MAG69</strain>
    </source>
</reference>
<dbReference type="CDD" id="cd00060">
    <property type="entry name" value="FHA"/>
    <property type="match status" value="1"/>
</dbReference>
<evidence type="ECO:0000256" key="1">
    <source>
        <dbReference type="ARBA" id="ARBA00022553"/>
    </source>
</evidence>
<dbReference type="Gene3D" id="2.60.200.20">
    <property type="match status" value="1"/>
</dbReference>
<feature type="non-terminal residue" evidence="3">
    <location>
        <position position="111"/>
    </location>
</feature>
<name>A0A6J4RND9_9ACTN</name>
<dbReference type="SUPFAM" id="SSF49879">
    <property type="entry name" value="SMAD/FHA domain"/>
    <property type="match status" value="1"/>
</dbReference>
<organism evidence="3">
    <name type="scientific">uncultured Solirubrobacteraceae bacterium</name>
    <dbReference type="NCBI Taxonomy" id="1162706"/>
    <lineage>
        <taxon>Bacteria</taxon>
        <taxon>Bacillati</taxon>
        <taxon>Actinomycetota</taxon>
        <taxon>Thermoleophilia</taxon>
        <taxon>Solirubrobacterales</taxon>
        <taxon>Solirubrobacteraceae</taxon>
        <taxon>environmental samples</taxon>
    </lineage>
</organism>
<dbReference type="PROSITE" id="PS50006">
    <property type="entry name" value="FHA_DOMAIN"/>
    <property type="match status" value="1"/>
</dbReference>